<reference evidence="1 2" key="1">
    <citation type="submission" date="2015-05" db="EMBL/GenBank/DDBJ databases">
        <title>Genome assembly of Archangium gephyra DSM 2261.</title>
        <authorList>
            <person name="Sharma G."/>
            <person name="Subramanian S."/>
        </authorList>
    </citation>
    <scope>NUCLEOTIDE SEQUENCE [LARGE SCALE GENOMIC DNA]</scope>
    <source>
        <strain evidence="1 2">DSM 2261</strain>
    </source>
</reference>
<gene>
    <name evidence="1" type="ORF">AA314_09545</name>
</gene>
<dbReference type="EMBL" id="CP011509">
    <property type="protein sequence ID" value="AKJ07919.1"/>
    <property type="molecule type" value="Genomic_DNA"/>
</dbReference>
<proteinExistence type="predicted"/>
<dbReference type="AlphaFoldDB" id="A0AAC8QI39"/>
<evidence type="ECO:0000313" key="1">
    <source>
        <dbReference type="EMBL" id="AKJ07919.1"/>
    </source>
</evidence>
<dbReference type="Proteomes" id="UP000035579">
    <property type="component" value="Chromosome"/>
</dbReference>
<protein>
    <submittedName>
        <fullName evidence="1">Uncharacterized protein</fullName>
    </submittedName>
</protein>
<dbReference type="KEGG" id="age:AA314_09545"/>
<name>A0AAC8QI39_9BACT</name>
<accession>A0AAC8QI39</accession>
<evidence type="ECO:0000313" key="2">
    <source>
        <dbReference type="Proteomes" id="UP000035579"/>
    </source>
</evidence>
<organism evidence="1 2">
    <name type="scientific">Archangium gephyra</name>
    <dbReference type="NCBI Taxonomy" id="48"/>
    <lineage>
        <taxon>Bacteria</taxon>
        <taxon>Pseudomonadati</taxon>
        <taxon>Myxococcota</taxon>
        <taxon>Myxococcia</taxon>
        <taxon>Myxococcales</taxon>
        <taxon>Cystobacterineae</taxon>
        <taxon>Archangiaceae</taxon>
        <taxon>Archangium</taxon>
    </lineage>
</organism>
<sequence length="39" mass="4063">MPRVGLLLPICHPAPGYDGSLAHRTLPRVCGGGPLEPVD</sequence>